<feature type="transmembrane region" description="Helical" evidence="1">
    <location>
        <begin position="16"/>
        <end position="35"/>
    </location>
</feature>
<keyword evidence="1" id="KW-0812">Transmembrane</keyword>
<feature type="transmembrane region" description="Helical" evidence="1">
    <location>
        <begin position="66"/>
        <end position="84"/>
    </location>
</feature>
<keyword evidence="1" id="KW-1133">Transmembrane helix</keyword>
<dbReference type="Proteomes" id="UP000307657">
    <property type="component" value="Unassembled WGS sequence"/>
</dbReference>
<evidence type="ECO:0000313" key="2">
    <source>
        <dbReference type="EMBL" id="TJY36419.1"/>
    </source>
</evidence>
<dbReference type="Pfam" id="PF07099">
    <property type="entry name" value="DUF1361"/>
    <property type="match status" value="1"/>
</dbReference>
<sequence>METLLRKFMSNKKTNFLLLFIFFSTGFGMYLGRFLRFNSWDILQHPDMLLLNIWDILISPTQHLEAWAFTCCFGAFLGLSYYVIKSIKQTNL</sequence>
<evidence type="ECO:0000256" key="1">
    <source>
        <dbReference type="SAM" id="Phobius"/>
    </source>
</evidence>
<dbReference type="EMBL" id="SUPL01000003">
    <property type="protein sequence ID" value="TJY36419.1"/>
    <property type="molecule type" value="Genomic_DNA"/>
</dbReference>
<keyword evidence="3" id="KW-1185">Reference proteome</keyword>
<comment type="caution">
    <text evidence="2">The sequence shown here is derived from an EMBL/GenBank/DDBJ whole genome shotgun (WGS) entry which is preliminary data.</text>
</comment>
<accession>A0A4V5LQR7</accession>
<keyword evidence="1" id="KW-0472">Membrane</keyword>
<dbReference type="OrthoDB" id="4540541at2"/>
<evidence type="ECO:0000313" key="3">
    <source>
        <dbReference type="Proteomes" id="UP000307657"/>
    </source>
</evidence>
<proteinExistence type="predicted"/>
<reference evidence="2 3" key="1">
    <citation type="submission" date="2019-04" db="EMBL/GenBank/DDBJ databases">
        <title>Lacinutrix sp. nov., isolated from marine water.</title>
        <authorList>
            <person name="Kim W."/>
        </authorList>
    </citation>
    <scope>NUCLEOTIDE SEQUENCE [LARGE SCALE GENOMIC DNA]</scope>
    <source>
        <strain evidence="2 3">CAU 1491</strain>
    </source>
</reference>
<dbReference type="AlphaFoldDB" id="A0A4V5LQR7"/>
<organism evidence="2 3">
    <name type="scientific">Pontimicrobium aquaticum</name>
    <dbReference type="NCBI Taxonomy" id="2565367"/>
    <lineage>
        <taxon>Bacteria</taxon>
        <taxon>Pseudomonadati</taxon>
        <taxon>Bacteroidota</taxon>
        <taxon>Flavobacteriia</taxon>
        <taxon>Flavobacteriales</taxon>
        <taxon>Flavobacteriaceae</taxon>
        <taxon>Pontimicrobium</taxon>
    </lineage>
</organism>
<dbReference type="InterPro" id="IPR009793">
    <property type="entry name" value="DUF1361"/>
</dbReference>
<gene>
    <name evidence="2" type="ORF">E5167_07085</name>
</gene>
<protein>
    <submittedName>
        <fullName evidence="2">DUF1361 domain-containing protein</fullName>
    </submittedName>
</protein>
<name>A0A4V5LQR7_9FLAO</name>